<dbReference type="KEGG" id="prz:GZH47_04725"/>
<organism evidence="1 2">
    <name type="scientific">Paenibacillus rhizovicinus</name>
    <dbReference type="NCBI Taxonomy" id="2704463"/>
    <lineage>
        <taxon>Bacteria</taxon>
        <taxon>Bacillati</taxon>
        <taxon>Bacillota</taxon>
        <taxon>Bacilli</taxon>
        <taxon>Bacillales</taxon>
        <taxon>Paenibacillaceae</taxon>
        <taxon>Paenibacillus</taxon>
    </lineage>
</organism>
<dbReference type="AlphaFoldDB" id="A0A6C0NVI8"/>
<evidence type="ECO:0000313" key="2">
    <source>
        <dbReference type="Proteomes" id="UP000479114"/>
    </source>
</evidence>
<reference evidence="1 2" key="1">
    <citation type="submission" date="2020-02" db="EMBL/GenBank/DDBJ databases">
        <title>Paenibacillus sp. nov., isolated from rhizosphere soil of tomato.</title>
        <authorList>
            <person name="Weon H.-Y."/>
            <person name="Lee S.A."/>
        </authorList>
    </citation>
    <scope>NUCLEOTIDE SEQUENCE [LARGE SCALE GENOMIC DNA]</scope>
    <source>
        <strain evidence="1 2">14171R-81</strain>
    </source>
</reference>
<keyword evidence="2" id="KW-1185">Reference proteome</keyword>
<protein>
    <submittedName>
        <fullName evidence="1">Uncharacterized protein</fullName>
    </submittedName>
</protein>
<proteinExistence type="predicted"/>
<accession>A0A6C0NVI8</accession>
<sequence>MKWSVFLLGGLAGVAAASYVARRRPGMFAWATSAAGQAMTGVSRKAMGAMVNHKFGGEKMHSAPKQSSGSARESGGAWGQIEMLLNSDPGVKQQVDEIRAEAKTH</sequence>
<dbReference type="EMBL" id="CP048286">
    <property type="protein sequence ID" value="QHW30214.1"/>
    <property type="molecule type" value="Genomic_DNA"/>
</dbReference>
<name>A0A6C0NVI8_9BACL</name>
<gene>
    <name evidence="1" type="ORF">GZH47_04725</name>
</gene>
<evidence type="ECO:0000313" key="1">
    <source>
        <dbReference type="EMBL" id="QHW30214.1"/>
    </source>
</evidence>
<dbReference type="RefSeq" id="WP_162638943.1">
    <property type="nucleotide sequence ID" value="NZ_CP048286.1"/>
</dbReference>
<dbReference type="Proteomes" id="UP000479114">
    <property type="component" value="Chromosome"/>
</dbReference>